<accession>A0A6B3VZK8</accession>
<keyword evidence="5" id="KW-1185">Reference proteome</keyword>
<reference evidence="3 6" key="2">
    <citation type="submission" date="2020-07" db="EMBL/GenBank/DDBJ databases">
        <authorList>
            <person name="Feng H."/>
        </authorList>
    </citation>
    <scope>NUCLEOTIDE SEQUENCE [LARGE SCALE GENOMIC DNA]</scope>
    <source>
        <strain evidence="3">S-12</strain>
        <strain evidence="6">s-12</strain>
    </source>
</reference>
<dbReference type="AlphaFoldDB" id="A0A6B3VZK8"/>
<dbReference type="EMBL" id="JAAIWN010000009">
    <property type="protein sequence ID" value="NEY81041.1"/>
    <property type="molecule type" value="Genomic_DNA"/>
</dbReference>
<evidence type="ECO:0000313" key="6">
    <source>
        <dbReference type="Proteomes" id="UP000570010"/>
    </source>
</evidence>
<evidence type="ECO:0000256" key="1">
    <source>
        <dbReference type="PROSITE-ProRule" id="PRU00325"/>
    </source>
</evidence>
<feature type="domain" description="SWIM-type" evidence="2">
    <location>
        <begin position="66"/>
        <end position="99"/>
    </location>
</feature>
<sequence length="562" mass="67393">MAYIDESYEDDLKYCANKWAELLKPDFEKDIKLIQKGLFLFRQEQVYELRLENNFIFASVQDVMPVKVKINLNDPEMSECSCPADYYCRHQLAVFFAAYNQFNSVTNWVEEWRKPLKLKIISTKVGLKKAKDLVKSVGVLKPDYDQWIETFSQSFKTIVQETKYKNPYTIIELFNIYLRQIKASAPPLQEVKNLYELISLVISFNKLSKFIEQAHFSEEQINLYFQPIFRNLIELAEAAIQKLNVQYLPFSFDIFIKKLCTDTEKLLVISPNTDTEASILQYHRTIFFSILWEELFSKKNWQDRELVRLNKQIEMTKYYPIQHSMYITGYIHLLFVAKKDKELFERLKYFDLPLPYILNWVVSLLKKQQWNRVTPYIEILVNRSGDYLNLLDQEDACKEFSDFVIEQMNIYCTACERIDLFEKTLLHLLPYSFEACEEFYYERKDFDRWIELMIYFRMNVSEISPQQLKTVEKHDPLILLSLYHQSTQSHIDMKNRENYKEAVQQLKKLKSLYSKIGKKEEWTSFLYILKKRTKRLRAFQEECEKEKLYYIEKGEGVNDKGK</sequence>
<reference evidence="4 5" key="1">
    <citation type="submission" date="2020-02" db="EMBL/GenBank/DDBJ databases">
        <title>Bacillus aquiflavi sp. nov., isolated from yellow water of strong flavor Chinese baijiu in Yibin region of China.</title>
        <authorList>
            <person name="Xie J."/>
        </authorList>
    </citation>
    <scope>NUCLEOTIDE SEQUENCE [LARGE SCALE GENOMIC DNA]</scope>
    <source>
        <strain evidence="4 5">3H-10</strain>
    </source>
</reference>
<dbReference type="Proteomes" id="UP000570010">
    <property type="component" value="Unassembled WGS sequence"/>
</dbReference>
<gene>
    <name evidence="4" type="ORF">G4D64_05785</name>
    <name evidence="3" type="ORF">H1Z61_05820</name>
</gene>
<dbReference type="EMBL" id="JACEIO010000009">
    <property type="protein sequence ID" value="MBA4536673.1"/>
    <property type="molecule type" value="Genomic_DNA"/>
</dbReference>
<evidence type="ECO:0000259" key="2">
    <source>
        <dbReference type="PROSITE" id="PS50966"/>
    </source>
</evidence>
<keyword evidence="1" id="KW-0479">Metal-binding</keyword>
<protein>
    <submittedName>
        <fullName evidence="4">SWIM zinc finger family protein</fullName>
    </submittedName>
</protein>
<dbReference type="Proteomes" id="UP000472971">
    <property type="component" value="Unassembled WGS sequence"/>
</dbReference>
<comment type="caution">
    <text evidence="4">The sequence shown here is derived from an EMBL/GenBank/DDBJ whole genome shotgun (WGS) entry which is preliminary data.</text>
</comment>
<organism evidence="4 5">
    <name type="scientific">Bacillus aquiflavi</name>
    <dbReference type="NCBI Taxonomy" id="2672567"/>
    <lineage>
        <taxon>Bacteria</taxon>
        <taxon>Bacillati</taxon>
        <taxon>Bacillota</taxon>
        <taxon>Bacilli</taxon>
        <taxon>Bacillales</taxon>
        <taxon>Bacillaceae</taxon>
        <taxon>Bacillus</taxon>
    </lineage>
</organism>
<name>A0A6B3VZK8_9BACI</name>
<proteinExistence type="predicted"/>
<evidence type="ECO:0000313" key="5">
    <source>
        <dbReference type="Proteomes" id="UP000472971"/>
    </source>
</evidence>
<keyword evidence="1" id="KW-0863">Zinc-finger</keyword>
<dbReference type="GO" id="GO:0008270">
    <property type="term" value="F:zinc ion binding"/>
    <property type="evidence" value="ECO:0007669"/>
    <property type="project" value="UniProtKB-KW"/>
</dbReference>
<keyword evidence="1" id="KW-0862">Zinc</keyword>
<dbReference type="InterPro" id="IPR007527">
    <property type="entry name" value="Znf_SWIM"/>
</dbReference>
<evidence type="ECO:0000313" key="4">
    <source>
        <dbReference type="EMBL" id="NEY81041.1"/>
    </source>
</evidence>
<dbReference type="RefSeq" id="WP_163241044.1">
    <property type="nucleotide sequence ID" value="NZ_CP082780.1"/>
</dbReference>
<dbReference type="Pfam" id="PF04434">
    <property type="entry name" value="SWIM"/>
    <property type="match status" value="1"/>
</dbReference>
<dbReference type="PROSITE" id="PS50966">
    <property type="entry name" value="ZF_SWIM"/>
    <property type="match status" value="1"/>
</dbReference>
<evidence type="ECO:0000313" key="3">
    <source>
        <dbReference type="EMBL" id="MBA4536673.1"/>
    </source>
</evidence>